<dbReference type="SUPFAM" id="SSF53649">
    <property type="entry name" value="Alkaline phosphatase-like"/>
    <property type="match status" value="1"/>
</dbReference>
<accession>A0A1G9SGZ7</accession>
<reference evidence="5" key="1">
    <citation type="submission" date="2016-10" db="EMBL/GenBank/DDBJ databases">
        <authorList>
            <person name="Varghese N."/>
            <person name="Submissions S."/>
        </authorList>
    </citation>
    <scope>NUCLEOTIDE SEQUENCE [LARGE SCALE GENOMIC DNA]</scope>
    <source>
        <strain evidence="5">DSM 24536</strain>
    </source>
</reference>
<dbReference type="InterPro" id="IPR050738">
    <property type="entry name" value="Sulfatase"/>
</dbReference>
<name>A0A1G9SGZ7_9SPHI</name>
<feature type="domain" description="Sulfatase N-terminal" evidence="3">
    <location>
        <begin position="64"/>
        <end position="376"/>
    </location>
</feature>
<dbReference type="Pfam" id="PF00884">
    <property type="entry name" value="Sulfatase"/>
    <property type="match status" value="1"/>
</dbReference>
<evidence type="ECO:0000313" key="5">
    <source>
        <dbReference type="Proteomes" id="UP000199226"/>
    </source>
</evidence>
<evidence type="ECO:0000313" key="4">
    <source>
        <dbReference type="EMBL" id="SDM34758.1"/>
    </source>
</evidence>
<dbReference type="EMBL" id="FNHH01000010">
    <property type="protein sequence ID" value="SDM34758.1"/>
    <property type="molecule type" value="Genomic_DNA"/>
</dbReference>
<dbReference type="GO" id="GO:0004065">
    <property type="term" value="F:arylsulfatase activity"/>
    <property type="evidence" value="ECO:0007669"/>
    <property type="project" value="TreeGrafter"/>
</dbReference>
<sequence>MKYLYLVFDSASMTLTQTKLYDYLFAALYKQIMNLSKLNLKFFTFFLLLFNSFSPLSSYSQKRPNILLIMTDDQGIGDVGLHNNDILKTPNMDAIANQGAELRQFIVNFNCSPTRASMLTGRDNYRTGVVGVTETSHLMKSTEITIAKVLSDAGYRTGIFGKWHLGDSYPMRPSDKGFQETLIHKGGGIGQASDPPGNSYFNPILEHNNVKKVFEGYCDDIFADSTISFIDKNKDKPFFAFYATNLPHFPLTVSDKWADPYRKMGLHELNARTYGMIANVDANIGRLLAKLKELNIEDNTIVIFMSDNGPRTKRTKNDMYPDRYVMNLRGTKTSVYENGIRAPFFIKWPGKIPQGVKYTNLAAHIDVMPTLLEACNVPVPKALKLDGISLMPLLSGKVKMLPEREIFIQGHAGSEPFKYFHFTVRGKRYKLISPNDDPYGNITRPGSGEAEMKRLFASLELYDIEKDPSEIDNIAKQHPDIVKSMLSRYETWFDQAMKDRGNDWPQRIHIGTNFQPNVQLSRFDWGGQGSIGEQTRRIGYWEVFSSPGKYRVSLRYQKVAKSGFAYLKYRGIEKKVSLSVGDTVTVFDGIELPEGPGRFEAFIKSDAQETGVQFVDVERIN</sequence>
<dbReference type="InterPro" id="IPR017850">
    <property type="entry name" value="Alkaline_phosphatase_core_sf"/>
</dbReference>
<dbReference type="CDD" id="cd16146">
    <property type="entry name" value="ARS_like"/>
    <property type="match status" value="1"/>
</dbReference>
<keyword evidence="2" id="KW-0378">Hydrolase</keyword>
<dbReference type="Proteomes" id="UP000199226">
    <property type="component" value="Unassembled WGS sequence"/>
</dbReference>
<dbReference type="AlphaFoldDB" id="A0A1G9SGZ7"/>
<dbReference type="PANTHER" id="PTHR42693:SF53">
    <property type="entry name" value="ENDO-4-O-SULFATASE"/>
    <property type="match status" value="1"/>
</dbReference>
<dbReference type="Gene3D" id="3.40.720.10">
    <property type="entry name" value="Alkaline Phosphatase, subunit A"/>
    <property type="match status" value="1"/>
</dbReference>
<evidence type="ECO:0000256" key="2">
    <source>
        <dbReference type="ARBA" id="ARBA00022801"/>
    </source>
</evidence>
<gene>
    <name evidence="4" type="ORF">SAMN05421813_11056</name>
</gene>
<keyword evidence="5" id="KW-1185">Reference proteome</keyword>
<dbReference type="Gene3D" id="3.30.1120.10">
    <property type="match status" value="1"/>
</dbReference>
<dbReference type="PANTHER" id="PTHR42693">
    <property type="entry name" value="ARYLSULFATASE FAMILY MEMBER"/>
    <property type="match status" value="1"/>
</dbReference>
<dbReference type="InterPro" id="IPR000917">
    <property type="entry name" value="Sulfatase_N"/>
</dbReference>
<comment type="similarity">
    <text evidence="1">Belongs to the sulfatase family.</text>
</comment>
<dbReference type="RefSeq" id="WP_221406317.1">
    <property type="nucleotide sequence ID" value="NZ_FNHH01000010.1"/>
</dbReference>
<dbReference type="STRING" id="990371.SAMN05421813_11056"/>
<evidence type="ECO:0000259" key="3">
    <source>
        <dbReference type="Pfam" id="PF00884"/>
    </source>
</evidence>
<protein>
    <submittedName>
        <fullName evidence="4">Arylsulfatase/arylsulfatase A</fullName>
    </submittedName>
</protein>
<evidence type="ECO:0000256" key="1">
    <source>
        <dbReference type="ARBA" id="ARBA00008779"/>
    </source>
</evidence>
<organism evidence="4 5">
    <name type="scientific">Daejeonella rubra</name>
    <dbReference type="NCBI Taxonomy" id="990371"/>
    <lineage>
        <taxon>Bacteria</taxon>
        <taxon>Pseudomonadati</taxon>
        <taxon>Bacteroidota</taxon>
        <taxon>Sphingobacteriia</taxon>
        <taxon>Sphingobacteriales</taxon>
        <taxon>Sphingobacteriaceae</taxon>
        <taxon>Daejeonella</taxon>
    </lineage>
</organism>
<proteinExistence type="inferred from homology"/>